<protein>
    <submittedName>
        <fullName evidence="2">Uncharacterized protein</fullName>
    </submittedName>
</protein>
<dbReference type="VEuPathDB" id="FungiDB:MELLADRAFT_107285"/>
<name>F4RNU0_MELLP</name>
<dbReference type="RefSeq" id="XP_007410909.1">
    <property type="nucleotide sequence ID" value="XM_007410847.1"/>
</dbReference>
<organism evidence="3">
    <name type="scientific">Melampsora larici-populina (strain 98AG31 / pathotype 3-4-7)</name>
    <name type="common">Poplar leaf rust fungus</name>
    <dbReference type="NCBI Taxonomy" id="747676"/>
    <lineage>
        <taxon>Eukaryota</taxon>
        <taxon>Fungi</taxon>
        <taxon>Dikarya</taxon>
        <taxon>Basidiomycota</taxon>
        <taxon>Pucciniomycotina</taxon>
        <taxon>Pucciniomycetes</taxon>
        <taxon>Pucciniales</taxon>
        <taxon>Melampsoraceae</taxon>
        <taxon>Melampsora</taxon>
    </lineage>
</organism>
<gene>
    <name evidence="2" type="ORF">MELLADRAFT_107285</name>
</gene>
<dbReference type="EMBL" id="GL883111">
    <property type="protein sequence ID" value="EGG05853.1"/>
    <property type="molecule type" value="Genomic_DNA"/>
</dbReference>
<accession>F4RNU0</accession>
<dbReference type="Proteomes" id="UP000001072">
    <property type="component" value="Unassembled WGS sequence"/>
</dbReference>
<dbReference type="KEGG" id="mlr:MELLADRAFT_107285"/>
<evidence type="ECO:0000256" key="1">
    <source>
        <dbReference type="SAM" id="MobiDB-lite"/>
    </source>
</evidence>
<proteinExistence type="predicted"/>
<dbReference type="GeneID" id="18923123"/>
<feature type="region of interest" description="Disordered" evidence="1">
    <location>
        <begin position="45"/>
        <end position="94"/>
    </location>
</feature>
<feature type="compositionally biased region" description="Acidic residues" evidence="1">
    <location>
        <begin position="117"/>
        <end position="129"/>
    </location>
</feature>
<evidence type="ECO:0000313" key="2">
    <source>
        <dbReference type="EMBL" id="EGG05853.1"/>
    </source>
</evidence>
<keyword evidence="3" id="KW-1185">Reference proteome</keyword>
<feature type="region of interest" description="Disordered" evidence="1">
    <location>
        <begin position="115"/>
        <end position="137"/>
    </location>
</feature>
<dbReference type="HOGENOM" id="CLU_1354888_0_0_1"/>
<dbReference type="AlphaFoldDB" id="F4RNU0"/>
<sequence>MQNYDRHIKCPSHLDAVAHHVADQDQQHAEHLMNLDPAIERSPSLAQDEDEMIADHQSDRAASPHPPQSQLLFERPPDGDDPLGLFDDSDVEPDSDQEFDFIRLQQAFEELLGGETTDSEEDPDVDEDDHAGGADTAGEWYPFKSIELILMINLIARSWCPHDRLAPQPAFTDRLSPFTHNLHPAGCEPPGLEYVEDCLQKN</sequence>
<dbReference type="InParanoid" id="F4RNU0"/>
<reference evidence="3" key="1">
    <citation type="journal article" date="2011" name="Proc. Natl. Acad. Sci. U.S.A.">
        <title>Obligate biotrophy features unraveled by the genomic analysis of rust fungi.</title>
        <authorList>
            <person name="Duplessis S."/>
            <person name="Cuomo C.A."/>
            <person name="Lin Y.-C."/>
            <person name="Aerts A."/>
            <person name="Tisserant E."/>
            <person name="Veneault-Fourrey C."/>
            <person name="Joly D.L."/>
            <person name="Hacquard S."/>
            <person name="Amselem J."/>
            <person name="Cantarel B.L."/>
            <person name="Chiu R."/>
            <person name="Coutinho P.M."/>
            <person name="Feau N."/>
            <person name="Field M."/>
            <person name="Frey P."/>
            <person name="Gelhaye E."/>
            <person name="Goldberg J."/>
            <person name="Grabherr M.G."/>
            <person name="Kodira C.D."/>
            <person name="Kohler A."/>
            <person name="Kuees U."/>
            <person name="Lindquist E.A."/>
            <person name="Lucas S.M."/>
            <person name="Mago R."/>
            <person name="Mauceli E."/>
            <person name="Morin E."/>
            <person name="Murat C."/>
            <person name="Pangilinan J.L."/>
            <person name="Park R."/>
            <person name="Pearson M."/>
            <person name="Quesneville H."/>
            <person name="Rouhier N."/>
            <person name="Sakthikumar S."/>
            <person name="Salamov A.A."/>
            <person name="Schmutz J."/>
            <person name="Selles B."/>
            <person name="Shapiro H."/>
            <person name="Tanguay P."/>
            <person name="Tuskan G.A."/>
            <person name="Henrissat B."/>
            <person name="Van de Peer Y."/>
            <person name="Rouze P."/>
            <person name="Ellis J.G."/>
            <person name="Dodds P.N."/>
            <person name="Schein J.E."/>
            <person name="Zhong S."/>
            <person name="Hamelin R.C."/>
            <person name="Grigoriev I.V."/>
            <person name="Szabo L.J."/>
            <person name="Martin F."/>
        </authorList>
    </citation>
    <scope>NUCLEOTIDE SEQUENCE [LARGE SCALE GENOMIC DNA]</scope>
    <source>
        <strain evidence="3">98AG31 / pathotype 3-4-7</strain>
    </source>
</reference>
<evidence type="ECO:0000313" key="3">
    <source>
        <dbReference type="Proteomes" id="UP000001072"/>
    </source>
</evidence>